<organism evidence="1 2">
    <name type="scientific">Burkholderia aenigmatica</name>
    <dbReference type="NCBI Taxonomy" id="2015348"/>
    <lineage>
        <taxon>Bacteria</taxon>
        <taxon>Pseudomonadati</taxon>
        <taxon>Pseudomonadota</taxon>
        <taxon>Betaproteobacteria</taxon>
        <taxon>Burkholderiales</taxon>
        <taxon>Burkholderiaceae</taxon>
        <taxon>Burkholderia</taxon>
        <taxon>Burkholderia cepacia complex</taxon>
    </lineage>
</organism>
<name>A0A228I9G1_9BURK</name>
<proteinExistence type="predicted"/>
<evidence type="ECO:0000313" key="2">
    <source>
        <dbReference type="Proteomes" id="UP000214600"/>
    </source>
</evidence>
<accession>A0A228I9G1</accession>
<gene>
    <name evidence="1" type="ORF">CFB84_27890</name>
</gene>
<dbReference type="AlphaFoldDB" id="A0A228I9G1"/>
<comment type="caution">
    <text evidence="1">The sequence shown here is derived from an EMBL/GenBank/DDBJ whole genome shotgun (WGS) entry which is preliminary data.</text>
</comment>
<reference evidence="1 2" key="2">
    <citation type="submission" date="2017-08" db="EMBL/GenBank/DDBJ databases">
        <title>WGS of novel Burkholderia cepaca complex species.</title>
        <authorList>
            <person name="Lipuma J."/>
            <person name="Spilker T."/>
        </authorList>
    </citation>
    <scope>NUCLEOTIDE SEQUENCE [LARGE SCALE GENOMIC DNA]</scope>
    <source>
        <strain evidence="1 2">AU17325</strain>
    </source>
</reference>
<sequence length="81" mass="9215">MSEHLVVEEGDYFCFCEAFEAPRGVWRASVRFERKSDHAAMKTHITGMTHKLTDTFSTHHDAMTAAQAYARHKVSKDETGL</sequence>
<protein>
    <submittedName>
        <fullName evidence="1">Uncharacterized protein</fullName>
    </submittedName>
</protein>
<reference evidence="2" key="1">
    <citation type="submission" date="2017-06" db="EMBL/GenBank/DDBJ databases">
        <authorList>
            <person name="LiPuma J."/>
            <person name="Spilker T."/>
        </authorList>
    </citation>
    <scope>NUCLEOTIDE SEQUENCE [LARGE SCALE GENOMIC DNA]</scope>
    <source>
        <strain evidence="2">AU17325</strain>
    </source>
</reference>
<dbReference type="EMBL" id="NKFA01000012">
    <property type="protein sequence ID" value="OXI38729.1"/>
    <property type="molecule type" value="Genomic_DNA"/>
</dbReference>
<evidence type="ECO:0000313" key="1">
    <source>
        <dbReference type="EMBL" id="OXI38729.1"/>
    </source>
</evidence>
<dbReference type="OrthoDB" id="8966248at2"/>
<dbReference type="Proteomes" id="UP000214600">
    <property type="component" value="Unassembled WGS sequence"/>
</dbReference>